<protein>
    <recommendedName>
        <fullName evidence="10">3-methylmercaptopropionyl-CoA dehydrogenase</fullName>
        <ecNumber evidence="9">1.3.99.41</ecNumber>
    </recommendedName>
</protein>
<comment type="catalytic activity">
    <reaction evidence="7">
        <text>3-(methylsulfanyl)propanoyl-CoA + oxidized [electron-transfer flavoprotein] + H(+) = 3-(methylsulfanyl)acryloyl-CoA + reduced [electron-transfer flavoprotein]</text>
        <dbReference type="Rhea" id="RHEA:52612"/>
        <dbReference type="Rhea" id="RHEA-COMP:10685"/>
        <dbReference type="Rhea" id="RHEA-COMP:10686"/>
        <dbReference type="ChEBI" id="CHEBI:15378"/>
        <dbReference type="ChEBI" id="CHEBI:57692"/>
        <dbReference type="ChEBI" id="CHEBI:58307"/>
        <dbReference type="ChEBI" id="CHEBI:82815"/>
        <dbReference type="ChEBI" id="CHEBI:84994"/>
        <dbReference type="EC" id="1.3.99.41"/>
    </reaction>
    <physiologicalReaction direction="left-to-right" evidence="7">
        <dbReference type="Rhea" id="RHEA:52613"/>
    </physiologicalReaction>
</comment>
<dbReference type="EC" id="1.3.99.41" evidence="9"/>
<evidence type="ECO:0000256" key="5">
    <source>
        <dbReference type="ARBA" id="ARBA00022827"/>
    </source>
</evidence>
<dbReference type="AlphaFoldDB" id="A0A2G6MUM4"/>
<evidence type="ECO:0000256" key="4">
    <source>
        <dbReference type="ARBA" id="ARBA00022630"/>
    </source>
</evidence>
<evidence type="ECO:0000256" key="11">
    <source>
        <dbReference type="RuleBase" id="RU362125"/>
    </source>
</evidence>
<feature type="domain" description="Acyl-CoA dehydrogenase/oxidase C-terminal" evidence="12">
    <location>
        <begin position="284"/>
        <end position="453"/>
    </location>
</feature>
<dbReference type="SUPFAM" id="SSF47203">
    <property type="entry name" value="Acyl-CoA dehydrogenase C-terminal domain-like"/>
    <property type="match status" value="1"/>
</dbReference>
<dbReference type="Pfam" id="PF00441">
    <property type="entry name" value="Acyl-CoA_dh_1"/>
    <property type="match status" value="1"/>
</dbReference>
<dbReference type="InterPro" id="IPR009100">
    <property type="entry name" value="AcylCoA_DH/oxidase_NM_dom_sf"/>
</dbReference>
<dbReference type="Gene3D" id="1.20.140.10">
    <property type="entry name" value="Butyryl-CoA Dehydrogenase, subunit A, domain 3"/>
    <property type="match status" value="1"/>
</dbReference>
<dbReference type="PANTHER" id="PTHR42803:SF1">
    <property type="entry name" value="BROAD-SPECIFICITY LINEAR ACYL-COA DEHYDROGENASE FADE5"/>
    <property type="match status" value="1"/>
</dbReference>
<dbReference type="GO" id="GO:0016627">
    <property type="term" value="F:oxidoreductase activity, acting on the CH-CH group of donors"/>
    <property type="evidence" value="ECO:0007669"/>
    <property type="project" value="InterPro"/>
</dbReference>
<dbReference type="Pfam" id="PF02771">
    <property type="entry name" value="Acyl-CoA_dh_N"/>
    <property type="match status" value="1"/>
</dbReference>
<dbReference type="InterPro" id="IPR009075">
    <property type="entry name" value="AcylCo_DH/oxidase_C"/>
</dbReference>
<dbReference type="InterPro" id="IPR046373">
    <property type="entry name" value="Acyl-CoA_Oxase/DH_mid-dom_sf"/>
</dbReference>
<evidence type="ECO:0000313" key="17">
    <source>
        <dbReference type="Proteomes" id="UP000231203"/>
    </source>
</evidence>
<keyword evidence="4 11" id="KW-0285">Flavoprotein</keyword>
<dbReference type="GO" id="GO:0050660">
    <property type="term" value="F:flavin adenine dinucleotide binding"/>
    <property type="evidence" value="ECO:0007669"/>
    <property type="project" value="InterPro"/>
</dbReference>
<evidence type="ECO:0000256" key="7">
    <source>
        <dbReference type="ARBA" id="ARBA00051388"/>
    </source>
</evidence>
<organism evidence="16 17">
    <name type="scientific">Desulfobacter postgatei</name>
    <dbReference type="NCBI Taxonomy" id="2293"/>
    <lineage>
        <taxon>Bacteria</taxon>
        <taxon>Pseudomonadati</taxon>
        <taxon>Thermodesulfobacteriota</taxon>
        <taxon>Desulfobacteria</taxon>
        <taxon>Desulfobacterales</taxon>
        <taxon>Desulfobacteraceae</taxon>
        <taxon>Desulfobacter</taxon>
    </lineage>
</organism>
<evidence type="ECO:0000256" key="9">
    <source>
        <dbReference type="ARBA" id="ARBA00066694"/>
    </source>
</evidence>
<evidence type="ECO:0000259" key="12">
    <source>
        <dbReference type="Pfam" id="PF00441"/>
    </source>
</evidence>
<reference evidence="16 17" key="1">
    <citation type="submission" date="2017-10" db="EMBL/GenBank/DDBJ databases">
        <title>Novel microbial diversity and functional potential in the marine mammal oral microbiome.</title>
        <authorList>
            <person name="Dudek N.K."/>
            <person name="Sun C.L."/>
            <person name="Burstein D."/>
            <person name="Kantor R.S."/>
            <person name="Aliaga Goltsman D.S."/>
            <person name="Bik E.M."/>
            <person name="Thomas B.C."/>
            <person name="Banfield J.F."/>
            <person name="Relman D.A."/>
        </authorList>
    </citation>
    <scope>NUCLEOTIDE SEQUENCE [LARGE SCALE GENOMIC DNA]</scope>
    <source>
        <strain evidence="16">DOLJORAL78_47_202</strain>
    </source>
</reference>
<evidence type="ECO:0000313" key="16">
    <source>
        <dbReference type="EMBL" id="PIE63349.1"/>
    </source>
</evidence>
<dbReference type="InterPro" id="IPR006091">
    <property type="entry name" value="Acyl-CoA_Oxase/DH_mid-dom"/>
</dbReference>
<keyword evidence="5 11" id="KW-0274">FAD</keyword>
<evidence type="ECO:0000256" key="10">
    <source>
        <dbReference type="ARBA" id="ARBA00069043"/>
    </source>
</evidence>
<feature type="domain" description="Acyl-CoA dehydrogenase/oxidase N-terminal" evidence="14">
    <location>
        <begin position="37"/>
        <end position="156"/>
    </location>
</feature>
<dbReference type="InterPro" id="IPR037069">
    <property type="entry name" value="AcylCoA_DH/ox_N_sf"/>
</dbReference>
<evidence type="ECO:0000259" key="15">
    <source>
        <dbReference type="Pfam" id="PF12806"/>
    </source>
</evidence>
<accession>A0A2G6MUM4</accession>
<comment type="function">
    <text evidence="8">Involved in the assimilation of dimethylsulphoniopropionate (DMSP), an important compound in the fixation of carbon in marine phytoplankton, by mediating the conversion of 3-(methylthio)propanoyl-CoA (MMPA-CoA) to 3-(methylthio)acryloyl-CoA (MTA-CoA).</text>
</comment>
<evidence type="ECO:0000256" key="2">
    <source>
        <dbReference type="ARBA" id="ARBA00009347"/>
    </source>
</evidence>
<dbReference type="PANTHER" id="PTHR42803">
    <property type="entry name" value="ACYL-COA DEHYDROGENASE"/>
    <property type="match status" value="1"/>
</dbReference>
<evidence type="ECO:0000259" key="13">
    <source>
        <dbReference type="Pfam" id="PF02770"/>
    </source>
</evidence>
<evidence type="ECO:0000256" key="3">
    <source>
        <dbReference type="ARBA" id="ARBA00011881"/>
    </source>
</evidence>
<name>A0A2G6MUM4_9BACT</name>
<keyword evidence="6 11" id="KW-0560">Oxidoreductase</keyword>
<evidence type="ECO:0000256" key="1">
    <source>
        <dbReference type="ARBA" id="ARBA00001974"/>
    </source>
</evidence>
<dbReference type="InterPro" id="IPR025878">
    <property type="entry name" value="Acyl-CoA_dh-like_C_dom"/>
</dbReference>
<comment type="caution">
    <text evidence="16">The sequence shown here is derived from an EMBL/GenBank/DDBJ whole genome shotgun (WGS) entry which is preliminary data.</text>
</comment>
<comment type="cofactor">
    <cofactor evidence="1 11">
        <name>FAD</name>
        <dbReference type="ChEBI" id="CHEBI:57692"/>
    </cofactor>
</comment>
<dbReference type="Proteomes" id="UP000231203">
    <property type="component" value="Unassembled WGS sequence"/>
</dbReference>
<evidence type="ECO:0000259" key="14">
    <source>
        <dbReference type="Pfam" id="PF02771"/>
    </source>
</evidence>
<feature type="domain" description="Acetyl-CoA dehydrogenase-like C-terminal" evidence="15">
    <location>
        <begin position="469"/>
        <end position="609"/>
    </location>
</feature>
<dbReference type="InterPro" id="IPR036250">
    <property type="entry name" value="AcylCo_DH-like_C"/>
</dbReference>
<dbReference type="SUPFAM" id="SSF56645">
    <property type="entry name" value="Acyl-CoA dehydrogenase NM domain-like"/>
    <property type="match status" value="1"/>
</dbReference>
<evidence type="ECO:0000256" key="8">
    <source>
        <dbReference type="ARBA" id="ARBA00058683"/>
    </source>
</evidence>
<feature type="domain" description="Acyl-CoA oxidase/dehydrogenase middle" evidence="13">
    <location>
        <begin position="162"/>
        <end position="269"/>
    </location>
</feature>
<dbReference type="Gene3D" id="2.40.110.10">
    <property type="entry name" value="Butyryl-CoA Dehydrogenase, subunit A, domain 2"/>
    <property type="match status" value="1"/>
</dbReference>
<dbReference type="FunFam" id="2.40.110.10:FF:000031">
    <property type="entry name" value="Acyl-CoA dehydrogenase, putative"/>
    <property type="match status" value="1"/>
</dbReference>
<dbReference type="InterPro" id="IPR013786">
    <property type="entry name" value="AcylCoA_DH/ox_N"/>
</dbReference>
<evidence type="ECO:0000256" key="6">
    <source>
        <dbReference type="ARBA" id="ARBA00023002"/>
    </source>
</evidence>
<dbReference type="GO" id="GO:0005886">
    <property type="term" value="C:plasma membrane"/>
    <property type="evidence" value="ECO:0007669"/>
    <property type="project" value="TreeGrafter"/>
</dbReference>
<comment type="subunit">
    <text evidence="3">Homotetramer.</text>
</comment>
<dbReference type="InterPro" id="IPR052166">
    <property type="entry name" value="Diverse_Acyl-CoA_DH"/>
</dbReference>
<dbReference type="EMBL" id="PDTI01000009">
    <property type="protein sequence ID" value="PIE63349.1"/>
    <property type="molecule type" value="Genomic_DNA"/>
</dbReference>
<dbReference type="Pfam" id="PF12806">
    <property type="entry name" value="Acyl-CoA_dh_C"/>
    <property type="match status" value="1"/>
</dbReference>
<comment type="similarity">
    <text evidence="2 11">Belongs to the acyl-CoA dehydrogenase family.</text>
</comment>
<dbReference type="Gene3D" id="1.10.540.10">
    <property type="entry name" value="Acyl-CoA dehydrogenase/oxidase, N-terminal domain"/>
    <property type="match status" value="1"/>
</dbReference>
<dbReference type="Pfam" id="PF02770">
    <property type="entry name" value="Acyl-CoA_dh_M"/>
    <property type="match status" value="1"/>
</dbReference>
<sequence length="618" mass="67496">MAQAIADRRDIDFVLHEQIGVVEHELFEEFNKKTIDLIVSEARNLAIKEILPTLKDGDEIGCTLENGKVTTPESFKRAWKLFCEGEWLAMCDDPDNPDVGGQGMPKIVGCAALEYMVGANSAFMLYYGMTHGAAKLVEAFGDETQKKLYMKKMFAGQWGGTMLLTEPQAGSDVGALTTTATLNDDGTYTIEGTKIFISAGDHDLCDNIIHPVLARIEGAPAGTRGISLFLVPKYLVNEDGSLGEFNNVVCTGLEEKMGIHGNATCTLALGDKGPCIGTLLGQENKGMPEMFQMMNESRAFVGVQGFAVASAAYMNALDYARTRVQGRHLTAGKDATAKSVTIINHPDVKRQLLNMKVYTEGMRSLHYYYAKCEDIVHTTDDETLKANTAALIEVLTPIVKGYVTDKALEVCSHGVQVYGGYGFCREFPAEQLMRDSRIFMIYEGTNGIQAMDLLGRKLSMNKGQSFAYFLDQIRKTVNEAKEIKGITALAEKVESALVRFETLANEIGARSRSEKALNAYAFAHPFLEITGEISFAWMHLWRACIAAPKLAKKAGSLDPEAVAAKAAKNKDAAFYAGQMASARFFINTLLPGSYGKMDAILEGDTCVEDILDVSFGSK</sequence>
<proteinExistence type="inferred from homology"/>
<gene>
    <name evidence="16" type="ORF">CSA25_00720</name>
</gene>